<dbReference type="OrthoDB" id="5968249at2759"/>
<dbReference type="InterPro" id="IPR008979">
    <property type="entry name" value="Galactose-bd-like_sf"/>
</dbReference>
<evidence type="ECO:0000313" key="1">
    <source>
        <dbReference type="EMBL" id="RMX52698.1"/>
    </source>
</evidence>
<dbReference type="EMBL" id="RCHS01001596">
    <property type="protein sequence ID" value="RMX52698.1"/>
    <property type="molecule type" value="Genomic_DNA"/>
</dbReference>
<proteinExistence type="predicted"/>
<sequence>MQPQERAIVLKLREVSLVQYSGLAFNWSSNSSSLNFTMDYSIDGFHWIDYVEDERVKVFQVHRYHPTACLCRKVLARYIRMKVTEKSEFAPWLSGYLDATFCSIAAE</sequence>
<organism evidence="1 2">
    <name type="scientific">Pocillopora damicornis</name>
    <name type="common">Cauliflower coral</name>
    <name type="synonym">Millepora damicornis</name>
    <dbReference type="NCBI Taxonomy" id="46731"/>
    <lineage>
        <taxon>Eukaryota</taxon>
        <taxon>Metazoa</taxon>
        <taxon>Cnidaria</taxon>
        <taxon>Anthozoa</taxon>
        <taxon>Hexacorallia</taxon>
        <taxon>Scleractinia</taxon>
        <taxon>Astrocoeniina</taxon>
        <taxon>Pocilloporidae</taxon>
        <taxon>Pocillopora</taxon>
    </lineage>
</organism>
<accession>A0A3M6UH58</accession>
<dbReference type="Gene3D" id="2.60.120.260">
    <property type="entry name" value="Galactose-binding domain-like"/>
    <property type="match status" value="1"/>
</dbReference>
<feature type="non-terminal residue" evidence="1">
    <location>
        <position position="107"/>
    </location>
</feature>
<dbReference type="AlphaFoldDB" id="A0A3M6UH58"/>
<reference evidence="1 2" key="1">
    <citation type="journal article" date="2018" name="Sci. Rep.">
        <title>Comparative analysis of the Pocillopora damicornis genome highlights role of immune system in coral evolution.</title>
        <authorList>
            <person name="Cunning R."/>
            <person name="Bay R.A."/>
            <person name="Gillette P."/>
            <person name="Baker A.C."/>
            <person name="Traylor-Knowles N."/>
        </authorList>
    </citation>
    <scope>NUCLEOTIDE SEQUENCE [LARGE SCALE GENOMIC DNA]</scope>
    <source>
        <strain evidence="1">RSMAS</strain>
        <tissue evidence="1">Whole animal</tissue>
    </source>
</reference>
<dbReference type="SUPFAM" id="SSF49785">
    <property type="entry name" value="Galactose-binding domain-like"/>
    <property type="match status" value="1"/>
</dbReference>
<evidence type="ECO:0000313" key="2">
    <source>
        <dbReference type="Proteomes" id="UP000275408"/>
    </source>
</evidence>
<evidence type="ECO:0008006" key="3">
    <source>
        <dbReference type="Google" id="ProtNLM"/>
    </source>
</evidence>
<dbReference type="Proteomes" id="UP000275408">
    <property type="component" value="Unassembled WGS sequence"/>
</dbReference>
<comment type="caution">
    <text evidence="1">The sequence shown here is derived from an EMBL/GenBank/DDBJ whole genome shotgun (WGS) entry which is preliminary data.</text>
</comment>
<keyword evidence="2" id="KW-1185">Reference proteome</keyword>
<gene>
    <name evidence="1" type="ORF">pdam_00004262</name>
</gene>
<name>A0A3M6UH58_POCDA</name>
<protein>
    <recommendedName>
        <fullName evidence="3">F5/8 type C domain-containing protein</fullName>
    </recommendedName>
</protein>